<protein>
    <submittedName>
        <fullName evidence="6">TetR family transcriptional regulator</fullName>
    </submittedName>
</protein>
<evidence type="ECO:0000256" key="3">
    <source>
        <dbReference type="ARBA" id="ARBA00023163"/>
    </source>
</evidence>
<dbReference type="PROSITE" id="PS50977">
    <property type="entry name" value="HTH_TETR_2"/>
    <property type="match status" value="1"/>
</dbReference>
<feature type="domain" description="HTH tetR-type" evidence="5">
    <location>
        <begin position="6"/>
        <end position="66"/>
    </location>
</feature>
<dbReference type="PANTHER" id="PTHR47506">
    <property type="entry name" value="TRANSCRIPTIONAL REGULATORY PROTEIN"/>
    <property type="match status" value="1"/>
</dbReference>
<keyword evidence="3" id="KW-0804">Transcription</keyword>
<proteinExistence type="predicted"/>
<dbReference type="Proteomes" id="UP000316331">
    <property type="component" value="Unassembled WGS sequence"/>
</dbReference>
<evidence type="ECO:0000259" key="5">
    <source>
        <dbReference type="PROSITE" id="PS50977"/>
    </source>
</evidence>
<dbReference type="GO" id="GO:0003677">
    <property type="term" value="F:DNA binding"/>
    <property type="evidence" value="ECO:0007669"/>
    <property type="project" value="UniProtKB-UniRule"/>
</dbReference>
<dbReference type="InterPro" id="IPR054156">
    <property type="entry name" value="YxaF_TetR_C"/>
</dbReference>
<evidence type="ECO:0000256" key="1">
    <source>
        <dbReference type="ARBA" id="ARBA00023015"/>
    </source>
</evidence>
<keyword evidence="1" id="KW-0805">Transcription regulation</keyword>
<name>A0A543FB16_9NOCA</name>
<dbReference type="Pfam" id="PF00440">
    <property type="entry name" value="TetR_N"/>
    <property type="match status" value="1"/>
</dbReference>
<feature type="DNA-binding region" description="H-T-H motif" evidence="4">
    <location>
        <begin position="29"/>
        <end position="48"/>
    </location>
</feature>
<comment type="caution">
    <text evidence="6">The sequence shown here is derived from an EMBL/GenBank/DDBJ whole genome shotgun (WGS) entry which is preliminary data.</text>
</comment>
<dbReference type="Pfam" id="PF21993">
    <property type="entry name" value="TetR_C_13_2"/>
    <property type="match status" value="1"/>
</dbReference>
<evidence type="ECO:0000256" key="4">
    <source>
        <dbReference type="PROSITE-ProRule" id="PRU00335"/>
    </source>
</evidence>
<accession>A0A543FB16</accession>
<dbReference type="SUPFAM" id="SSF46689">
    <property type="entry name" value="Homeodomain-like"/>
    <property type="match status" value="1"/>
</dbReference>
<evidence type="ECO:0000256" key="2">
    <source>
        <dbReference type="ARBA" id="ARBA00023125"/>
    </source>
</evidence>
<dbReference type="InterPro" id="IPR036271">
    <property type="entry name" value="Tet_transcr_reg_TetR-rel_C_sf"/>
</dbReference>
<sequence length="196" mass="21050">MAKTSPQMRDRMVAGAADMIRRRGLNATSVRELAKHAEAPLGSTYHYFPGGKSQLAVEAVRFADALAARKLAEELQAGPLPGLRAFVDMWRKVVIDSDFRAGCPVLAVSVEDSTDADDAPREAAAAAFRNWTALLADSLRAHGASEDDAEQTATLIVAAIEGTVAMCRAERSTRPLDQTVEKLEFLVRAVTDPGRG</sequence>
<dbReference type="EMBL" id="VFPG01000001">
    <property type="protein sequence ID" value="TQM31021.1"/>
    <property type="molecule type" value="Genomic_DNA"/>
</dbReference>
<dbReference type="InterPro" id="IPR009057">
    <property type="entry name" value="Homeodomain-like_sf"/>
</dbReference>
<keyword evidence="2 4" id="KW-0238">DNA-binding</keyword>
<evidence type="ECO:0000313" key="6">
    <source>
        <dbReference type="EMBL" id="TQM31021.1"/>
    </source>
</evidence>
<dbReference type="PANTHER" id="PTHR47506:SF3">
    <property type="entry name" value="HTH-TYPE TRANSCRIPTIONAL REGULATOR LMRA"/>
    <property type="match status" value="1"/>
</dbReference>
<dbReference type="Gene3D" id="1.10.357.10">
    <property type="entry name" value="Tetracycline Repressor, domain 2"/>
    <property type="match status" value="1"/>
</dbReference>
<dbReference type="InterPro" id="IPR001647">
    <property type="entry name" value="HTH_TetR"/>
</dbReference>
<evidence type="ECO:0000313" key="7">
    <source>
        <dbReference type="Proteomes" id="UP000316331"/>
    </source>
</evidence>
<organism evidence="6 7">
    <name type="scientific">Nocardia bhagyanarayanae</name>
    <dbReference type="NCBI Taxonomy" id="1215925"/>
    <lineage>
        <taxon>Bacteria</taxon>
        <taxon>Bacillati</taxon>
        <taxon>Actinomycetota</taxon>
        <taxon>Actinomycetes</taxon>
        <taxon>Mycobacteriales</taxon>
        <taxon>Nocardiaceae</taxon>
        <taxon>Nocardia</taxon>
    </lineage>
</organism>
<dbReference type="AlphaFoldDB" id="A0A543FB16"/>
<gene>
    <name evidence="6" type="ORF">FB390_2661</name>
</gene>
<reference evidence="6 7" key="1">
    <citation type="submission" date="2019-06" db="EMBL/GenBank/DDBJ databases">
        <title>Sequencing the genomes of 1000 actinobacteria strains.</title>
        <authorList>
            <person name="Klenk H.-P."/>
        </authorList>
    </citation>
    <scope>NUCLEOTIDE SEQUENCE [LARGE SCALE GENOMIC DNA]</scope>
    <source>
        <strain evidence="6 7">DSM 103495</strain>
    </source>
</reference>
<dbReference type="SUPFAM" id="SSF48498">
    <property type="entry name" value="Tetracyclin repressor-like, C-terminal domain"/>
    <property type="match status" value="1"/>
</dbReference>
<keyword evidence="7" id="KW-1185">Reference proteome</keyword>